<evidence type="ECO:0000313" key="7">
    <source>
        <dbReference type="Proteomes" id="UP000471152"/>
    </source>
</evidence>
<evidence type="ECO:0000313" key="5">
    <source>
        <dbReference type="EMBL" id="NEN51320.1"/>
    </source>
</evidence>
<feature type="signal peptide" evidence="2">
    <location>
        <begin position="1"/>
        <end position="25"/>
    </location>
</feature>
<feature type="domain" description="FAS1" evidence="3">
    <location>
        <begin position="90"/>
        <end position="227"/>
    </location>
</feature>
<name>A0A6P0H6F6_9ACTN</name>
<dbReference type="GO" id="GO:0031012">
    <property type="term" value="C:extracellular matrix"/>
    <property type="evidence" value="ECO:0007669"/>
    <property type="project" value="TreeGrafter"/>
</dbReference>
<evidence type="ECO:0000313" key="6">
    <source>
        <dbReference type="Proteomes" id="UP000468828"/>
    </source>
</evidence>
<dbReference type="GO" id="GO:0050839">
    <property type="term" value="F:cell adhesion molecule binding"/>
    <property type="evidence" value="ECO:0007669"/>
    <property type="project" value="TreeGrafter"/>
</dbReference>
<dbReference type="PROSITE" id="PS50213">
    <property type="entry name" value="FAS1"/>
    <property type="match status" value="1"/>
</dbReference>
<dbReference type="PANTHER" id="PTHR10900:SF77">
    <property type="entry name" value="FI19380P1"/>
    <property type="match status" value="1"/>
</dbReference>
<sequence length="231" mass="22510">MVKTNLLTRGTLIAAVSGLALTLSACGGAEEAASNAGAAASSGMSGMTSESPSSSSSAPMTSAAADAEPFGPGCALVPADGAGSFSGMTADPVATAASNNPVLSTLVQAVTAAELGDTLNSAQDITVLAPANPAFEAVPADALQALLADKAQLTTVLTHHVIEGRLTPEQLAGTHTTLAGDEVTIEGSGEDFTIAGTGTVLKAADASVICGNVQTANATVYIIDQVLAPTA</sequence>
<evidence type="ECO:0000256" key="2">
    <source>
        <dbReference type="SAM" id="SignalP"/>
    </source>
</evidence>
<dbReference type="InterPro" id="IPR000782">
    <property type="entry name" value="FAS1_domain"/>
</dbReference>
<keyword evidence="6" id="KW-1185">Reference proteome</keyword>
<evidence type="ECO:0000259" key="3">
    <source>
        <dbReference type="PROSITE" id="PS50213"/>
    </source>
</evidence>
<dbReference type="GO" id="GO:0030198">
    <property type="term" value="P:extracellular matrix organization"/>
    <property type="evidence" value="ECO:0007669"/>
    <property type="project" value="TreeGrafter"/>
</dbReference>
<dbReference type="PROSITE" id="PS51257">
    <property type="entry name" value="PROKAR_LIPOPROTEIN"/>
    <property type="match status" value="1"/>
</dbReference>
<dbReference type="AlphaFoldDB" id="A0A6P0H6F6"/>
<protein>
    <submittedName>
        <fullName evidence="5">Fasciclin domain-containing protein</fullName>
    </submittedName>
</protein>
<reference evidence="4 6" key="1">
    <citation type="submission" date="2020-01" db="EMBL/GenBank/DDBJ databases">
        <title>the WGS Modestobacter muralis CPCC 204518.</title>
        <authorList>
            <person name="Jiang Z."/>
        </authorList>
    </citation>
    <scope>NUCLEOTIDE SEQUENCE [LARGE SCALE GENOMIC DNA]</scope>
    <source>
        <strain evidence="4 6">DSM 100205</strain>
    </source>
</reference>
<accession>A0A6P0H6F6</accession>
<dbReference type="PANTHER" id="PTHR10900">
    <property type="entry name" value="PERIOSTIN-RELATED"/>
    <property type="match status" value="1"/>
</dbReference>
<dbReference type="GO" id="GO:0007155">
    <property type="term" value="P:cell adhesion"/>
    <property type="evidence" value="ECO:0007669"/>
    <property type="project" value="TreeGrafter"/>
</dbReference>
<dbReference type="Proteomes" id="UP000468828">
    <property type="component" value="Unassembled WGS sequence"/>
</dbReference>
<feature type="chain" id="PRO_5038252077" evidence="2">
    <location>
        <begin position="26"/>
        <end position="231"/>
    </location>
</feature>
<gene>
    <name evidence="5" type="ORF">G3R41_10295</name>
    <name evidence="4" type="ORF">GCU67_09640</name>
</gene>
<organism evidence="5 7">
    <name type="scientific">Modestobacter muralis</name>
    <dbReference type="NCBI Taxonomy" id="1608614"/>
    <lineage>
        <taxon>Bacteria</taxon>
        <taxon>Bacillati</taxon>
        <taxon>Actinomycetota</taxon>
        <taxon>Actinomycetes</taxon>
        <taxon>Geodermatophilales</taxon>
        <taxon>Geodermatophilaceae</taxon>
        <taxon>Modestobacter</taxon>
    </lineage>
</organism>
<dbReference type="EMBL" id="JAAGWH010000022">
    <property type="protein sequence ID" value="NEK94432.1"/>
    <property type="molecule type" value="Genomic_DNA"/>
</dbReference>
<dbReference type="InterPro" id="IPR050904">
    <property type="entry name" value="Adhesion/Biosynth-related"/>
</dbReference>
<evidence type="ECO:0000256" key="1">
    <source>
        <dbReference type="SAM" id="MobiDB-lite"/>
    </source>
</evidence>
<evidence type="ECO:0000313" key="4">
    <source>
        <dbReference type="EMBL" id="NEK94432.1"/>
    </source>
</evidence>
<dbReference type="Pfam" id="PF02469">
    <property type="entry name" value="Fasciclin"/>
    <property type="match status" value="1"/>
</dbReference>
<feature type="region of interest" description="Disordered" evidence="1">
    <location>
        <begin position="39"/>
        <end position="65"/>
    </location>
</feature>
<dbReference type="SUPFAM" id="SSF82153">
    <property type="entry name" value="FAS1 domain"/>
    <property type="match status" value="1"/>
</dbReference>
<dbReference type="InterPro" id="IPR036378">
    <property type="entry name" value="FAS1_dom_sf"/>
</dbReference>
<keyword evidence="2" id="KW-0732">Signal</keyword>
<dbReference type="SMART" id="SM00554">
    <property type="entry name" value="FAS1"/>
    <property type="match status" value="1"/>
</dbReference>
<comment type="caution">
    <text evidence="5">The sequence shown here is derived from an EMBL/GenBank/DDBJ whole genome shotgun (WGS) entry which is preliminary data.</text>
</comment>
<dbReference type="GO" id="GO:0005615">
    <property type="term" value="C:extracellular space"/>
    <property type="evidence" value="ECO:0007669"/>
    <property type="project" value="TreeGrafter"/>
</dbReference>
<proteinExistence type="predicted"/>
<dbReference type="Proteomes" id="UP000471152">
    <property type="component" value="Unassembled WGS sequence"/>
</dbReference>
<dbReference type="EMBL" id="JAAGWB010000024">
    <property type="protein sequence ID" value="NEN51320.1"/>
    <property type="molecule type" value="Genomic_DNA"/>
</dbReference>
<reference evidence="5 7" key="2">
    <citation type="submission" date="2020-02" db="EMBL/GenBank/DDBJ databases">
        <title>The WGS of Modestobacter muralis DSM 100205.</title>
        <authorList>
            <person name="Jiang Z."/>
        </authorList>
    </citation>
    <scope>NUCLEOTIDE SEQUENCE [LARGE SCALE GENOMIC DNA]</scope>
    <source>
        <strain evidence="5 7">DSM 100205</strain>
    </source>
</reference>
<dbReference type="Gene3D" id="2.30.180.10">
    <property type="entry name" value="FAS1 domain"/>
    <property type="match status" value="1"/>
</dbReference>